<name>A0ACB8W8G6_9TELE</name>
<reference evidence="1" key="1">
    <citation type="submission" date="2022-04" db="EMBL/GenBank/DDBJ databases">
        <title>Jade perch genome.</title>
        <authorList>
            <person name="Chao B."/>
        </authorList>
    </citation>
    <scope>NUCLEOTIDE SEQUENCE</scope>
    <source>
        <strain evidence="1">CB-2022</strain>
    </source>
</reference>
<evidence type="ECO:0000313" key="1">
    <source>
        <dbReference type="EMBL" id="KAI3363924.1"/>
    </source>
</evidence>
<dbReference type="Proteomes" id="UP000831701">
    <property type="component" value="Chromosome 13"/>
</dbReference>
<protein>
    <submittedName>
        <fullName evidence="1">Uncharacterized protein</fullName>
    </submittedName>
</protein>
<comment type="caution">
    <text evidence="1">The sequence shown here is derived from an EMBL/GenBank/DDBJ whole genome shotgun (WGS) entry which is preliminary data.</text>
</comment>
<gene>
    <name evidence="1" type="ORF">L3Q82_001528</name>
</gene>
<proteinExistence type="predicted"/>
<dbReference type="EMBL" id="CM041543">
    <property type="protein sequence ID" value="KAI3363924.1"/>
    <property type="molecule type" value="Genomic_DNA"/>
</dbReference>
<organism evidence="1 2">
    <name type="scientific">Scortum barcoo</name>
    <name type="common">barcoo grunter</name>
    <dbReference type="NCBI Taxonomy" id="214431"/>
    <lineage>
        <taxon>Eukaryota</taxon>
        <taxon>Metazoa</taxon>
        <taxon>Chordata</taxon>
        <taxon>Craniata</taxon>
        <taxon>Vertebrata</taxon>
        <taxon>Euteleostomi</taxon>
        <taxon>Actinopterygii</taxon>
        <taxon>Neopterygii</taxon>
        <taxon>Teleostei</taxon>
        <taxon>Neoteleostei</taxon>
        <taxon>Acanthomorphata</taxon>
        <taxon>Eupercaria</taxon>
        <taxon>Centrarchiformes</taxon>
        <taxon>Terapontoidei</taxon>
        <taxon>Terapontidae</taxon>
        <taxon>Scortum</taxon>
    </lineage>
</organism>
<evidence type="ECO:0000313" key="2">
    <source>
        <dbReference type="Proteomes" id="UP000831701"/>
    </source>
</evidence>
<accession>A0ACB8W8G6</accession>
<keyword evidence="2" id="KW-1185">Reference proteome</keyword>
<sequence>MTPVAQATNILQAETNTGIQKRFGPMMEDLSWWQLRFSFQNSRQIGHRKMTQSKWTGEMVVDFRRPRPHPELVIIKGDCVEVVHTYKYLGVQLDDKLDWTANTDALCRKGQSRLYFLRRLASFNICKKLLQIFYQSVVASALLYAVVCWGGSLKKKDAARLDKLVLDVDRSVLYKIKKSVPRESSTPASTASLWKAINTSGLGVGSAMNQCEDREEGVPPSKTSLCGEHDSQTKAQRPEQQRPDCPGPGPGPEPEPGPSCVSLKSDWSMGQFINFKDGQQSDSQKIQHERPDSEPGPESGPSCVSLKSDRSTNRFIHFKDGQHSDDQKIQHERPDSPGPGSGPSCVSYESDWSMGPPIVFKDGQQEMIHQQRQFHNAHICVSMKSDHFRRFYTRMQEKHFAKVQQQRSEVPIGQSVQQHQTQLDSIFKLLEENMLSFVKKELKKIQRVVSSDYPECLESQREDEEVLDGEDEEQRRSSREAFLKITLHFLRRMKQEELADCLQSRSVAAACRRKLKSNLQKKFQCVFEGIAKAGNPTPLNQIYTELYITEGGTAEVNDEHEKQESAGLKSSRLSSSLTVWMSVDFLWTSTTMKILTDVTESTSVDVLLTNLIRGKLLPSARLWITTRPAAANQIPPECVDMVTEVRGFTDPQKEEYFRKRFRDEEQANRIISHIQDITKPPHHVPHPSLLLDHCYSSGGCVENQKRRGELPKTLTEMYIHFLVVQSKLKNIKYDGGAETDPHWSPESRKMIESLGKLAFEQLQKGNLIFYESDLTECGIDIRAASVYSGVFTQIFKEERGLYQDKVFCFVHLSVQEFLAALHVHRKFIKLWRQSASAVDKALQSPNGHLDLFLRFLLGLSLQTNQTLLREEALLRLLPVVKASNKALLSGCNLSERSCEALSSVLSSQSSSLRELDLSNNNLQDSGVKLLSAGTEESTLYIGNSPREAVKFLSSVLSSQSSSLRELDLSNNNLQDYRSEAAFCWIEESTLCIGNSVVSVKLLSHCKLSERSCEALSSILSSQSSSLRELDLSNNNLQDSGVKLLSAGLESSHCALEILSLSGCLITEEGCASLASALKLQPLPSERAGPELQPSRRLRSEAAVCWIGESTLETDNSQRPHAEPRLHCLQQGSAVSFLMERAVLCCYLRSDPMFPAS</sequence>